<organism evidence="1 2">
    <name type="scientific">Taibaiella lutea</name>
    <dbReference type="NCBI Taxonomy" id="2608001"/>
    <lineage>
        <taxon>Bacteria</taxon>
        <taxon>Pseudomonadati</taxon>
        <taxon>Bacteroidota</taxon>
        <taxon>Chitinophagia</taxon>
        <taxon>Chitinophagales</taxon>
        <taxon>Chitinophagaceae</taxon>
        <taxon>Taibaiella</taxon>
    </lineage>
</organism>
<reference evidence="1 2" key="1">
    <citation type="submission" date="2019-09" db="EMBL/GenBank/DDBJ databases">
        <title>Genome sequence and assembly of Taibaiella sp.</title>
        <authorList>
            <person name="Chhetri G."/>
        </authorList>
    </citation>
    <scope>NUCLEOTIDE SEQUENCE [LARGE SCALE GENOMIC DNA]</scope>
    <source>
        <strain evidence="1 2">KVB11</strain>
    </source>
</reference>
<accession>A0A5M6CHB5</accession>
<dbReference type="EMBL" id="VWSH01000002">
    <property type="protein sequence ID" value="KAA5534554.1"/>
    <property type="molecule type" value="Genomic_DNA"/>
</dbReference>
<gene>
    <name evidence="1" type="ORF">F0919_08000</name>
</gene>
<proteinExistence type="predicted"/>
<name>A0A5M6CHB5_9BACT</name>
<comment type="caution">
    <text evidence="1">The sequence shown here is derived from an EMBL/GenBank/DDBJ whole genome shotgun (WGS) entry which is preliminary data.</text>
</comment>
<sequence>MTNITPATHKGLSELILNNIETYQQTKEAEDVLIVFRTNLETLKQIYNEYTKKVKEVRELVELYNQVQNCTKKNLRKARNRKKTSAPLVKTKILFSINKNVGNTLELSEINVSNKKSTLGKFSYATAISQ</sequence>
<evidence type="ECO:0000313" key="1">
    <source>
        <dbReference type="EMBL" id="KAA5534554.1"/>
    </source>
</evidence>
<dbReference type="RefSeq" id="WP_150032234.1">
    <property type="nucleotide sequence ID" value="NZ_VWSH01000002.1"/>
</dbReference>
<dbReference type="Proteomes" id="UP000323632">
    <property type="component" value="Unassembled WGS sequence"/>
</dbReference>
<protein>
    <submittedName>
        <fullName evidence="1">Uncharacterized protein</fullName>
    </submittedName>
</protein>
<evidence type="ECO:0000313" key="2">
    <source>
        <dbReference type="Proteomes" id="UP000323632"/>
    </source>
</evidence>
<dbReference type="AlphaFoldDB" id="A0A5M6CHB5"/>
<keyword evidence="2" id="KW-1185">Reference proteome</keyword>